<proteinExistence type="predicted"/>
<dbReference type="Proteomes" id="UP000789901">
    <property type="component" value="Unassembled WGS sequence"/>
</dbReference>
<accession>A0ABN7VZ96</accession>
<gene>
    <name evidence="1" type="ORF">GMARGA_LOCUS24693</name>
</gene>
<evidence type="ECO:0000313" key="1">
    <source>
        <dbReference type="EMBL" id="CAG8808383.1"/>
    </source>
</evidence>
<evidence type="ECO:0000313" key="2">
    <source>
        <dbReference type="Proteomes" id="UP000789901"/>
    </source>
</evidence>
<dbReference type="EMBL" id="CAJVQB010026358">
    <property type="protein sequence ID" value="CAG8808383.1"/>
    <property type="molecule type" value="Genomic_DNA"/>
</dbReference>
<name>A0ABN7VZ96_GIGMA</name>
<protein>
    <submittedName>
        <fullName evidence="1">34752_t:CDS:1</fullName>
    </submittedName>
</protein>
<organism evidence="1 2">
    <name type="scientific">Gigaspora margarita</name>
    <dbReference type="NCBI Taxonomy" id="4874"/>
    <lineage>
        <taxon>Eukaryota</taxon>
        <taxon>Fungi</taxon>
        <taxon>Fungi incertae sedis</taxon>
        <taxon>Mucoromycota</taxon>
        <taxon>Glomeromycotina</taxon>
        <taxon>Glomeromycetes</taxon>
        <taxon>Diversisporales</taxon>
        <taxon>Gigasporaceae</taxon>
        <taxon>Gigaspora</taxon>
    </lineage>
</organism>
<sequence>MTYINEIHQLPDYIIAKGFLVNQFKADLFVNIDSIEDAQQWLVDFEEVFENRHSLASALYTYEDSFHLLSNNEQELIQLLADCAINPNHSYVSNLFKQFCNNYLGEKNGTSMFQ</sequence>
<reference evidence="1 2" key="1">
    <citation type="submission" date="2021-06" db="EMBL/GenBank/DDBJ databases">
        <authorList>
            <person name="Kallberg Y."/>
            <person name="Tangrot J."/>
            <person name="Rosling A."/>
        </authorList>
    </citation>
    <scope>NUCLEOTIDE SEQUENCE [LARGE SCALE GENOMIC DNA]</scope>
    <source>
        <strain evidence="1 2">120-4 pot B 10/14</strain>
    </source>
</reference>
<keyword evidence="2" id="KW-1185">Reference proteome</keyword>
<comment type="caution">
    <text evidence="1">The sequence shown here is derived from an EMBL/GenBank/DDBJ whole genome shotgun (WGS) entry which is preliminary data.</text>
</comment>